<organism evidence="2 3">
    <name type="scientific">Legionella bozemanae</name>
    <name type="common">Fluoribacter bozemanae</name>
    <dbReference type="NCBI Taxonomy" id="447"/>
    <lineage>
        <taxon>Bacteria</taxon>
        <taxon>Pseudomonadati</taxon>
        <taxon>Pseudomonadota</taxon>
        <taxon>Gammaproteobacteria</taxon>
        <taxon>Legionellales</taxon>
        <taxon>Legionellaceae</taxon>
        <taxon>Legionella</taxon>
    </lineage>
</organism>
<gene>
    <name evidence="2" type="ORF">Lboz_0780</name>
</gene>
<feature type="transmembrane region" description="Helical" evidence="1">
    <location>
        <begin position="177"/>
        <end position="194"/>
    </location>
</feature>
<dbReference type="InterPro" id="IPR010331">
    <property type="entry name" value="ExoD"/>
</dbReference>
<keyword evidence="1" id="KW-0812">Transmembrane</keyword>
<dbReference type="Proteomes" id="UP000054695">
    <property type="component" value="Unassembled WGS sequence"/>
</dbReference>
<proteinExistence type="predicted"/>
<feature type="transmembrane region" description="Helical" evidence="1">
    <location>
        <begin position="153"/>
        <end position="171"/>
    </location>
</feature>
<dbReference type="PANTHER" id="PTHR41795">
    <property type="entry name" value="EXOPOLYSACCHARIDE SYNTHESIS PROTEIN"/>
    <property type="match status" value="1"/>
</dbReference>
<sequence length="228" mass="26016">MQICVRLHLTLIGDGKPAWYTGYNYELFMKTTVTHSSDILLELANHKDLQGELTYQHILQVLGERAFGIVLLFFALPSALPFSTVPGVSVVFSVPIALFACQMIFGRQTLWLPKIIATRTIHQKTISKVIHTTVPYLTKIEYFLKPRWFFMSYRLLEIITGIMIFCLAILLMLPIPLSNFIFALLLIIFSLGLIEKDGVLLIVGYIGTIVYISFMFVFIEGIIKYFSH</sequence>
<name>A0A0W0RX12_LEGBO</name>
<evidence type="ECO:0000313" key="3">
    <source>
        <dbReference type="Proteomes" id="UP000054695"/>
    </source>
</evidence>
<keyword evidence="3" id="KW-1185">Reference proteome</keyword>
<accession>A0A0W0RX12</accession>
<dbReference type="PIRSF" id="PIRSF033239">
    <property type="entry name" value="ExoD"/>
    <property type="match status" value="1"/>
</dbReference>
<protein>
    <submittedName>
        <fullName evidence="2">Proton transporter</fullName>
    </submittedName>
</protein>
<keyword evidence="1" id="KW-0472">Membrane</keyword>
<dbReference type="STRING" id="447.Lboz_0780"/>
<evidence type="ECO:0000313" key="2">
    <source>
        <dbReference type="EMBL" id="KTC75680.1"/>
    </source>
</evidence>
<dbReference type="PATRIC" id="fig|447.4.peg.844"/>
<dbReference type="AlphaFoldDB" id="A0A0W0RX12"/>
<comment type="caution">
    <text evidence="2">The sequence shown here is derived from an EMBL/GenBank/DDBJ whole genome shotgun (WGS) entry which is preliminary data.</text>
</comment>
<evidence type="ECO:0000256" key="1">
    <source>
        <dbReference type="SAM" id="Phobius"/>
    </source>
</evidence>
<reference evidence="2 3" key="1">
    <citation type="submission" date="2015-11" db="EMBL/GenBank/DDBJ databases">
        <title>Genomic analysis of 38 Legionella species identifies large and diverse effector repertoires.</title>
        <authorList>
            <person name="Burstein D."/>
            <person name="Amaro F."/>
            <person name="Zusman T."/>
            <person name="Lifshitz Z."/>
            <person name="Cohen O."/>
            <person name="Gilbert J.A."/>
            <person name="Pupko T."/>
            <person name="Shuman H.A."/>
            <person name="Segal G."/>
        </authorList>
    </citation>
    <scope>NUCLEOTIDE SEQUENCE [LARGE SCALE GENOMIC DNA]</scope>
    <source>
        <strain evidence="2 3">WIGA</strain>
    </source>
</reference>
<feature type="transmembrane region" description="Helical" evidence="1">
    <location>
        <begin position="199"/>
        <end position="223"/>
    </location>
</feature>
<dbReference type="EMBL" id="LNXU01000008">
    <property type="protein sequence ID" value="KTC75680.1"/>
    <property type="molecule type" value="Genomic_DNA"/>
</dbReference>
<feature type="transmembrane region" description="Helical" evidence="1">
    <location>
        <begin position="88"/>
        <end position="105"/>
    </location>
</feature>
<dbReference type="PANTHER" id="PTHR41795:SF1">
    <property type="entry name" value="EXOPOLYSACCHARIDE SYNTHESIS PROTEIN"/>
    <property type="match status" value="1"/>
</dbReference>
<keyword evidence="1" id="KW-1133">Transmembrane helix</keyword>
<dbReference type="Pfam" id="PF06055">
    <property type="entry name" value="ExoD"/>
    <property type="match status" value="1"/>
</dbReference>